<evidence type="ECO:0000313" key="5">
    <source>
        <dbReference type="Proteomes" id="UP000694844"/>
    </source>
</evidence>
<dbReference type="OrthoDB" id="6154347at2759"/>
<dbReference type="AlphaFoldDB" id="A0A8B8EXQ7"/>
<evidence type="ECO:0000256" key="2">
    <source>
        <dbReference type="SAM" id="SignalP"/>
    </source>
</evidence>
<feature type="transmembrane region" description="Helical" evidence="1">
    <location>
        <begin position="594"/>
        <end position="617"/>
    </location>
</feature>
<feature type="domain" description="DZIP3-like HEPN" evidence="3">
    <location>
        <begin position="252"/>
        <end position="310"/>
    </location>
</feature>
<reference evidence="6" key="1">
    <citation type="submission" date="2025-08" db="UniProtKB">
        <authorList>
            <consortium name="RefSeq"/>
        </authorList>
    </citation>
    <scope>IDENTIFICATION</scope>
    <source>
        <tissue evidence="6">Whole sample</tissue>
    </source>
</reference>
<keyword evidence="5" id="KW-1185">Reference proteome</keyword>
<dbReference type="Pfam" id="PF20720">
    <property type="entry name" value="nSTAND3"/>
    <property type="match status" value="1"/>
</dbReference>
<proteinExistence type="predicted"/>
<feature type="chain" id="PRO_5034175093" evidence="2">
    <location>
        <begin position="25"/>
        <end position="656"/>
    </location>
</feature>
<gene>
    <name evidence="6" type="primary">LOC111137568</name>
</gene>
<dbReference type="Pfam" id="PF18738">
    <property type="entry name" value="HEPN_DZIP3"/>
    <property type="match status" value="1"/>
</dbReference>
<accession>A0A8B8EXQ7</accession>
<evidence type="ECO:0000313" key="6">
    <source>
        <dbReference type="RefSeq" id="XP_022344779.1"/>
    </source>
</evidence>
<evidence type="ECO:0000259" key="4">
    <source>
        <dbReference type="Pfam" id="PF20720"/>
    </source>
</evidence>
<organism evidence="5 6">
    <name type="scientific">Crassostrea virginica</name>
    <name type="common">Eastern oyster</name>
    <dbReference type="NCBI Taxonomy" id="6565"/>
    <lineage>
        <taxon>Eukaryota</taxon>
        <taxon>Metazoa</taxon>
        <taxon>Spiralia</taxon>
        <taxon>Lophotrochozoa</taxon>
        <taxon>Mollusca</taxon>
        <taxon>Bivalvia</taxon>
        <taxon>Autobranchia</taxon>
        <taxon>Pteriomorphia</taxon>
        <taxon>Ostreida</taxon>
        <taxon>Ostreoidea</taxon>
        <taxon>Ostreidae</taxon>
        <taxon>Crassostrea</taxon>
    </lineage>
</organism>
<dbReference type="Proteomes" id="UP000694844">
    <property type="component" value="Chromosome 5"/>
</dbReference>
<feature type="signal peptide" evidence="2">
    <location>
        <begin position="1"/>
        <end position="24"/>
    </location>
</feature>
<dbReference type="InterPro" id="IPR041249">
    <property type="entry name" value="HEPN_DZIP3"/>
</dbReference>
<keyword evidence="2" id="KW-0732">Signal</keyword>
<keyword evidence="1" id="KW-0812">Transmembrane</keyword>
<evidence type="ECO:0000256" key="1">
    <source>
        <dbReference type="SAM" id="Phobius"/>
    </source>
</evidence>
<dbReference type="InterPro" id="IPR027417">
    <property type="entry name" value="P-loop_NTPase"/>
</dbReference>
<keyword evidence="1" id="KW-1133">Transmembrane helix</keyword>
<name>A0A8B8EXQ7_CRAVI</name>
<keyword evidence="1" id="KW-0472">Membrane</keyword>
<dbReference type="SUPFAM" id="SSF52540">
    <property type="entry name" value="P-loop containing nucleoside triphosphate hydrolases"/>
    <property type="match status" value="1"/>
</dbReference>
<feature type="transmembrane region" description="Helical" evidence="1">
    <location>
        <begin position="151"/>
        <end position="173"/>
    </location>
</feature>
<sequence length="656" mass="74081">MAITFHTCCSLYLVLFTLLEFGACDNRFKNVKFCPANAQEWENRAKNKSCQEPTPDFMCAAIENHPGKFGEICTIVGLSSTGQCAVLDADTYNLNYIDCSAWPGCPSGPYRASDVYKYPVCYNITFSLSTSPPSITDTVTQNTTSASTETVVIFILTFILFSTVLLVCLGFMWRKRSQRTKQAGSPEQSEVGLLEEKKNEKDINNVSMLGTYLKYRLIAISDLSDLRNKMLLHSKSLNHHHSAIYDKIKHMSKEDDLKMLDLNIVYMLLTNFCDIPSPSCGWGNKPNVEDLSLSANIERIRILVNDYLDHGHCDQENADEIIKGWIAEYGEINRSDIIDLSRESKINYLKIKPDCFKKNGVVVTRAIDNVFEKMKSSNIVICLGAIGCGKTTALEFITKEYKDQGWQIEWVEEFIDDSCIDRVTTLNSERTILCCDNYCGSFGCHMFSQANLARNESTIMTLFSCGKVIKVLIGIHKHVYDEIESSIGHRCFQQHTNSFVDLDSLSESELLWIYKTQEEKGQCAALNAYSYNLDFINCSSLPGCPSKHYLANDVYKYQVCYNTTFSEKSILSSTNPPSLAVTGIQNTTSESNEAVIIVILTFVLYLLCLIIWSLFMWRKNICAIMKQSDILIKPDCIEKNGVVVTRAIDNILEKMK</sequence>
<protein>
    <submittedName>
        <fullName evidence="6">Uncharacterized protein LOC111137568 isoform X4</fullName>
    </submittedName>
</protein>
<dbReference type="GeneID" id="111137568"/>
<feature type="domain" description="Novel STAND NTPase 3" evidence="4">
    <location>
        <begin position="362"/>
        <end position="511"/>
    </location>
</feature>
<dbReference type="RefSeq" id="XP_022344779.1">
    <property type="nucleotide sequence ID" value="XM_022489071.1"/>
</dbReference>
<evidence type="ECO:0000259" key="3">
    <source>
        <dbReference type="Pfam" id="PF18738"/>
    </source>
</evidence>
<dbReference type="InterPro" id="IPR049050">
    <property type="entry name" value="nSTAND3"/>
</dbReference>